<dbReference type="EMBL" id="JACYCF010000031">
    <property type="protein sequence ID" value="KAF8749000.1"/>
    <property type="molecule type" value="Genomic_DNA"/>
</dbReference>
<reference evidence="2" key="1">
    <citation type="submission" date="2020-09" db="EMBL/GenBank/DDBJ databases">
        <title>Comparative genome analyses of four rice-infecting Rhizoctonia solani isolates reveal extensive enrichment of homogalacturonan modification genes.</title>
        <authorList>
            <person name="Lee D.-Y."/>
            <person name="Jeon J."/>
            <person name="Kim K.-T."/>
            <person name="Cheong K."/>
            <person name="Song H."/>
            <person name="Choi G."/>
            <person name="Ko J."/>
            <person name="Opiyo S.O."/>
            <person name="Zuo S."/>
            <person name="Madhav S."/>
            <person name="Lee Y.-H."/>
            <person name="Wang G.-L."/>
        </authorList>
    </citation>
    <scope>NUCLEOTIDE SEQUENCE</scope>
    <source>
        <strain evidence="2">AG1-IA B2</strain>
    </source>
</reference>
<sequence>MPHPLPKAKPIGLASGTSFWPEQPKGLPTFAQPMPQRALPLQVPSPPLSLRLQSPIGAPAPPPPAPTTHYPAPVKVDHPNAYTGGPILPPDEHEGLSQGMGPPTSGPAWVTPGHNPNGQGFQTGVLGSIWQP</sequence>
<dbReference type="Proteomes" id="UP000614334">
    <property type="component" value="Unassembled WGS sequence"/>
</dbReference>
<dbReference type="AlphaFoldDB" id="A0A8H7I209"/>
<gene>
    <name evidence="2" type="ORF">RHS01_10349</name>
</gene>
<accession>A0A8H7I209</accession>
<feature type="region of interest" description="Disordered" evidence="1">
    <location>
        <begin position="1"/>
        <end position="111"/>
    </location>
</feature>
<organism evidence="2 3">
    <name type="scientific">Rhizoctonia solani</name>
    <dbReference type="NCBI Taxonomy" id="456999"/>
    <lineage>
        <taxon>Eukaryota</taxon>
        <taxon>Fungi</taxon>
        <taxon>Dikarya</taxon>
        <taxon>Basidiomycota</taxon>
        <taxon>Agaricomycotina</taxon>
        <taxon>Agaricomycetes</taxon>
        <taxon>Cantharellales</taxon>
        <taxon>Ceratobasidiaceae</taxon>
        <taxon>Rhizoctonia</taxon>
    </lineage>
</organism>
<evidence type="ECO:0000313" key="3">
    <source>
        <dbReference type="Proteomes" id="UP000614334"/>
    </source>
</evidence>
<comment type="caution">
    <text evidence="2">The sequence shown here is derived from an EMBL/GenBank/DDBJ whole genome shotgun (WGS) entry which is preliminary data.</text>
</comment>
<protein>
    <submittedName>
        <fullName evidence="2">Uncharacterized protein</fullName>
    </submittedName>
</protein>
<proteinExistence type="predicted"/>
<name>A0A8H7I209_9AGAM</name>
<evidence type="ECO:0000313" key="2">
    <source>
        <dbReference type="EMBL" id="KAF8749000.1"/>
    </source>
</evidence>
<evidence type="ECO:0000256" key="1">
    <source>
        <dbReference type="SAM" id="MobiDB-lite"/>
    </source>
</evidence>